<dbReference type="Pfam" id="PF00528">
    <property type="entry name" value="BPD_transp_1"/>
    <property type="match status" value="1"/>
</dbReference>
<dbReference type="InterPro" id="IPR000515">
    <property type="entry name" value="MetI-like"/>
</dbReference>
<keyword evidence="2 7" id="KW-0813">Transport</keyword>
<evidence type="ECO:0000256" key="2">
    <source>
        <dbReference type="ARBA" id="ARBA00022448"/>
    </source>
</evidence>
<feature type="transmembrane region" description="Helical" evidence="7">
    <location>
        <begin position="324"/>
        <end position="345"/>
    </location>
</feature>
<evidence type="ECO:0000256" key="3">
    <source>
        <dbReference type="ARBA" id="ARBA00022475"/>
    </source>
</evidence>
<gene>
    <name evidence="9" type="ORF">A2Z21_02815</name>
</gene>
<protein>
    <recommendedName>
        <fullName evidence="8">ABC transmembrane type-1 domain-containing protein</fullName>
    </recommendedName>
</protein>
<organism evidence="9 10">
    <name type="scientific">Fraserbacteria sp. (strain RBG_16_55_9)</name>
    <dbReference type="NCBI Taxonomy" id="1817864"/>
    <lineage>
        <taxon>Bacteria</taxon>
        <taxon>Candidatus Fraseribacteriota</taxon>
    </lineage>
</organism>
<feature type="transmembrane region" description="Helical" evidence="7">
    <location>
        <begin position="218"/>
        <end position="237"/>
    </location>
</feature>
<keyword evidence="5 7" id="KW-1133">Transmembrane helix</keyword>
<dbReference type="InterPro" id="IPR035906">
    <property type="entry name" value="MetI-like_sf"/>
</dbReference>
<dbReference type="PANTHER" id="PTHR43386">
    <property type="entry name" value="OLIGOPEPTIDE TRANSPORT SYSTEM PERMEASE PROTEIN APPC"/>
    <property type="match status" value="1"/>
</dbReference>
<dbReference type="SUPFAM" id="SSF161098">
    <property type="entry name" value="MetI-like"/>
    <property type="match status" value="1"/>
</dbReference>
<evidence type="ECO:0000313" key="9">
    <source>
        <dbReference type="EMBL" id="OGF57659.1"/>
    </source>
</evidence>
<evidence type="ECO:0000259" key="8">
    <source>
        <dbReference type="PROSITE" id="PS50928"/>
    </source>
</evidence>
<feature type="transmembrane region" description="Helical" evidence="7">
    <location>
        <begin position="38"/>
        <end position="59"/>
    </location>
</feature>
<evidence type="ECO:0000256" key="7">
    <source>
        <dbReference type="RuleBase" id="RU363032"/>
    </source>
</evidence>
<dbReference type="PANTHER" id="PTHR43386:SF1">
    <property type="entry name" value="D,D-DIPEPTIDE TRANSPORT SYSTEM PERMEASE PROTEIN DDPC-RELATED"/>
    <property type="match status" value="1"/>
</dbReference>
<dbReference type="GO" id="GO:0005886">
    <property type="term" value="C:plasma membrane"/>
    <property type="evidence" value="ECO:0007669"/>
    <property type="project" value="UniProtKB-SubCell"/>
</dbReference>
<dbReference type="CDD" id="cd06261">
    <property type="entry name" value="TM_PBP2"/>
    <property type="match status" value="1"/>
</dbReference>
<keyword evidence="4 7" id="KW-0812">Transmembrane</keyword>
<evidence type="ECO:0000256" key="5">
    <source>
        <dbReference type="ARBA" id="ARBA00022989"/>
    </source>
</evidence>
<comment type="subcellular location">
    <subcellularLocation>
        <location evidence="1 7">Cell membrane</location>
        <topology evidence="1 7">Multi-pass membrane protein</topology>
    </subcellularLocation>
</comment>
<reference evidence="9 10" key="1">
    <citation type="journal article" date="2016" name="Nat. Commun.">
        <title>Thousands of microbial genomes shed light on interconnected biogeochemical processes in an aquifer system.</title>
        <authorList>
            <person name="Anantharaman K."/>
            <person name="Brown C.T."/>
            <person name="Hug L.A."/>
            <person name="Sharon I."/>
            <person name="Castelle C.J."/>
            <person name="Probst A.J."/>
            <person name="Thomas B.C."/>
            <person name="Singh A."/>
            <person name="Wilkins M.J."/>
            <person name="Karaoz U."/>
            <person name="Brodie E.L."/>
            <person name="Williams K.H."/>
            <person name="Hubbard S.S."/>
            <person name="Banfield J.F."/>
        </authorList>
    </citation>
    <scope>NUCLEOTIDE SEQUENCE [LARGE SCALE GENOMIC DNA]</scope>
    <source>
        <strain evidence="10">RBG_16_55_9</strain>
    </source>
</reference>
<comment type="caution">
    <text evidence="9">The sequence shown here is derived from an EMBL/GenBank/DDBJ whole genome shotgun (WGS) entry which is preliminary data.</text>
</comment>
<dbReference type="InterPro" id="IPR050366">
    <property type="entry name" value="BP-dependent_transpt_permease"/>
</dbReference>
<proteinExistence type="inferred from homology"/>
<dbReference type="Proteomes" id="UP000179157">
    <property type="component" value="Unassembled WGS sequence"/>
</dbReference>
<feature type="transmembrane region" description="Helical" evidence="7">
    <location>
        <begin position="142"/>
        <end position="168"/>
    </location>
</feature>
<dbReference type="Pfam" id="PF12911">
    <property type="entry name" value="OppC_N"/>
    <property type="match status" value="1"/>
</dbReference>
<evidence type="ECO:0000256" key="4">
    <source>
        <dbReference type="ARBA" id="ARBA00022692"/>
    </source>
</evidence>
<dbReference type="EMBL" id="MFGX01000007">
    <property type="protein sequence ID" value="OGF57659.1"/>
    <property type="molecule type" value="Genomic_DNA"/>
</dbReference>
<keyword evidence="3" id="KW-1003">Cell membrane</keyword>
<feature type="transmembrane region" description="Helical" evidence="7">
    <location>
        <begin position="180"/>
        <end position="198"/>
    </location>
</feature>
<dbReference type="GO" id="GO:0055085">
    <property type="term" value="P:transmembrane transport"/>
    <property type="evidence" value="ECO:0007669"/>
    <property type="project" value="InterPro"/>
</dbReference>
<dbReference type="STRING" id="1817864.A2Z21_02815"/>
<evidence type="ECO:0000313" key="10">
    <source>
        <dbReference type="Proteomes" id="UP000179157"/>
    </source>
</evidence>
<sequence length="359" mass="38910">MTNRTVAARSKAPIPEKVIERNPSTWQLAWRRFRRHKLAMLGGTVVMLLLLAAIFAPWLTPYGFSYQNRQLLLRECGELPPGEFGSPHPCAPSVDIPSDPQLLGQCVRPAVLVWKCGMHPFGTDDLGRDILTRVMQGGRVSLLVGFVAALAATLLGTLLGGIAAFLGGPVDAVISRFTDIMLSLPTLPLLLILTGLLANQEVPLAAYLSQTLGPSKSIVVIIIVIIVLSWMSTTRLVRGEVLSLRSREFVDAARASGAATRHILVRHLLPNAVHVIIVQATLQVGEAILIESGLSFLGLGIQPPAVSWGNMLARAQEFVFTPNGIYVAFFPGLFIFLTVLCFNFVGDGLRDALDPRAKR</sequence>
<feature type="domain" description="ABC transmembrane type-1" evidence="8">
    <location>
        <begin position="138"/>
        <end position="346"/>
    </location>
</feature>
<dbReference type="InterPro" id="IPR025966">
    <property type="entry name" value="OppC_N"/>
</dbReference>
<dbReference type="Gene3D" id="1.10.3720.10">
    <property type="entry name" value="MetI-like"/>
    <property type="match status" value="1"/>
</dbReference>
<dbReference type="AlphaFoldDB" id="A0A1F5V2K6"/>
<accession>A0A1F5V2K6</accession>
<name>A0A1F5V2K6_FRAXR</name>
<comment type="similarity">
    <text evidence="7">Belongs to the binding-protein-dependent transport system permease family.</text>
</comment>
<dbReference type="PROSITE" id="PS50928">
    <property type="entry name" value="ABC_TM1"/>
    <property type="match status" value="1"/>
</dbReference>
<keyword evidence="6 7" id="KW-0472">Membrane</keyword>
<evidence type="ECO:0000256" key="6">
    <source>
        <dbReference type="ARBA" id="ARBA00023136"/>
    </source>
</evidence>
<evidence type="ECO:0000256" key="1">
    <source>
        <dbReference type="ARBA" id="ARBA00004651"/>
    </source>
</evidence>